<organism evidence="2 3">
    <name type="scientific">Vicia faba</name>
    <name type="common">Broad bean</name>
    <name type="synonym">Faba vulgaris</name>
    <dbReference type="NCBI Taxonomy" id="3906"/>
    <lineage>
        <taxon>Eukaryota</taxon>
        <taxon>Viridiplantae</taxon>
        <taxon>Streptophyta</taxon>
        <taxon>Embryophyta</taxon>
        <taxon>Tracheophyta</taxon>
        <taxon>Spermatophyta</taxon>
        <taxon>Magnoliopsida</taxon>
        <taxon>eudicotyledons</taxon>
        <taxon>Gunneridae</taxon>
        <taxon>Pentapetalae</taxon>
        <taxon>rosids</taxon>
        <taxon>fabids</taxon>
        <taxon>Fabales</taxon>
        <taxon>Fabaceae</taxon>
        <taxon>Papilionoideae</taxon>
        <taxon>50 kb inversion clade</taxon>
        <taxon>NPAAA clade</taxon>
        <taxon>Hologalegina</taxon>
        <taxon>IRL clade</taxon>
        <taxon>Fabeae</taxon>
        <taxon>Vicia</taxon>
    </lineage>
</organism>
<gene>
    <name evidence="2" type="ORF">VFH_I341120</name>
</gene>
<evidence type="ECO:0000256" key="1">
    <source>
        <dbReference type="SAM" id="MobiDB-lite"/>
    </source>
</evidence>
<protein>
    <submittedName>
        <fullName evidence="2">Uncharacterized protein</fullName>
    </submittedName>
</protein>
<sequence length="255" mass="29530">MSNSSPTIESKNFVREEDDNGEFEKEENDTKEFEQLTLREKRAPILDQERERNRGWTHPGSLSTCIVLQTSLKKGASYLCEREAKDTKSHTARIFRILPRKKARFDHLCQENQPTAEEIKQLRYQMKGTLIFCLLLKNTLVQSPFYQNQSSRMTHLVSSNPYQRIYNRKKNLLPILIDTLCGVFLCTMVGFDHENGEVCKDLLKTKDGTDHWLICSSSFERGYCVRQHRFVSELSTSTQLLHVSRCSGKLRSSGN</sequence>
<name>A0AAV0YQA0_VICFA</name>
<dbReference type="AlphaFoldDB" id="A0AAV0YQA0"/>
<feature type="region of interest" description="Disordered" evidence="1">
    <location>
        <begin position="1"/>
        <end position="44"/>
    </location>
</feature>
<feature type="compositionally biased region" description="Acidic residues" evidence="1">
    <location>
        <begin position="16"/>
        <end position="27"/>
    </location>
</feature>
<evidence type="ECO:0000313" key="3">
    <source>
        <dbReference type="Proteomes" id="UP001157006"/>
    </source>
</evidence>
<feature type="compositionally biased region" description="Basic and acidic residues" evidence="1">
    <location>
        <begin position="28"/>
        <end position="44"/>
    </location>
</feature>
<dbReference type="Proteomes" id="UP001157006">
    <property type="component" value="Chromosome 1L"/>
</dbReference>
<keyword evidence="3" id="KW-1185">Reference proteome</keyword>
<accession>A0AAV0YQA0</accession>
<dbReference type="EMBL" id="OX451736">
    <property type="protein sequence ID" value="CAI8588305.1"/>
    <property type="molecule type" value="Genomic_DNA"/>
</dbReference>
<proteinExistence type="predicted"/>
<feature type="compositionally biased region" description="Polar residues" evidence="1">
    <location>
        <begin position="1"/>
        <end position="10"/>
    </location>
</feature>
<evidence type="ECO:0000313" key="2">
    <source>
        <dbReference type="EMBL" id="CAI8588305.1"/>
    </source>
</evidence>
<reference evidence="2 3" key="1">
    <citation type="submission" date="2023-01" db="EMBL/GenBank/DDBJ databases">
        <authorList>
            <person name="Kreplak J."/>
        </authorList>
    </citation>
    <scope>NUCLEOTIDE SEQUENCE [LARGE SCALE GENOMIC DNA]</scope>
</reference>